<dbReference type="GO" id="GO:0005840">
    <property type="term" value="C:ribosome"/>
    <property type="evidence" value="ECO:0007669"/>
    <property type="project" value="UniProtKB-KW"/>
</dbReference>
<accession>A0A099D7D1</accession>
<organism evidence="2 5">
    <name type="scientific">Actinopolyspora erythraea</name>
    <dbReference type="NCBI Taxonomy" id="414996"/>
    <lineage>
        <taxon>Bacteria</taxon>
        <taxon>Bacillati</taxon>
        <taxon>Actinomycetota</taxon>
        <taxon>Actinomycetes</taxon>
        <taxon>Actinopolysporales</taxon>
        <taxon>Actinopolysporaceae</taxon>
        <taxon>Actinopolyspora</taxon>
    </lineage>
</organism>
<proteinExistence type="predicted"/>
<dbReference type="SMART" id="SM00849">
    <property type="entry name" value="Lactamase_B"/>
    <property type="match status" value="1"/>
</dbReference>
<evidence type="ECO:0000313" key="5">
    <source>
        <dbReference type="Proteomes" id="UP000215043"/>
    </source>
</evidence>
<dbReference type="InterPro" id="IPR001279">
    <property type="entry name" value="Metallo-B-lactamas"/>
</dbReference>
<dbReference type="PANTHER" id="PTHR36839:SF1">
    <property type="entry name" value="METALLO-BETA-LACTAMASE FAMILY PROTEIN (AFU_ORTHOLOGUE AFUA_5G12770)"/>
    <property type="match status" value="1"/>
</dbReference>
<evidence type="ECO:0000259" key="1">
    <source>
        <dbReference type="SMART" id="SM00849"/>
    </source>
</evidence>
<protein>
    <submittedName>
        <fullName evidence="2">Hydrolase</fullName>
    </submittedName>
</protein>
<dbReference type="KEGG" id="aey:CDG81_08910"/>
<dbReference type="EMBL" id="JPMV01000014">
    <property type="protein sequence ID" value="KGI81914.1"/>
    <property type="molecule type" value="Genomic_DNA"/>
</dbReference>
<dbReference type="Proteomes" id="UP000029737">
    <property type="component" value="Unassembled WGS sequence"/>
</dbReference>
<reference evidence="2 5" key="2">
    <citation type="submission" date="2017-08" db="EMBL/GenBank/DDBJ databases">
        <title>The complete genome sequence of moderately halophilic actinomycete Actinopolyspora erythraea YIM 90600, the producer of novel erythromycin, novel actinopolysporins A-C and tubercidin.</title>
        <authorList>
            <person name="Yin M."/>
            <person name="Tang S."/>
        </authorList>
    </citation>
    <scope>NUCLEOTIDE SEQUENCE [LARGE SCALE GENOMIC DNA]</scope>
    <source>
        <strain evidence="2 5">YIM 90600</strain>
    </source>
</reference>
<dbReference type="InterPro" id="IPR036866">
    <property type="entry name" value="RibonucZ/Hydroxyglut_hydro"/>
</dbReference>
<gene>
    <name evidence="2" type="ORF">CDG81_08910</name>
    <name evidence="3" type="ORF">IL38_07765</name>
</gene>
<dbReference type="RefSeq" id="WP_043571775.1">
    <property type="nucleotide sequence ID" value="NZ_CP022752.1"/>
</dbReference>
<dbReference type="Proteomes" id="UP000215043">
    <property type="component" value="Chromosome"/>
</dbReference>
<dbReference type="HOGENOM" id="CLU_047034_0_0_11"/>
<keyword evidence="4" id="KW-1185">Reference proteome</keyword>
<evidence type="ECO:0000313" key="3">
    <source>
        <dbReference type="EMBL" id="KGI81914.1"/>
    </source>
</evidence>
<reference evidence="3 4" key="1">
    <citation type="journal article" date="2014" name="PLoS ONE">
        <title>Identification and Characterization of a New Erythromycin Biosynthetic Gene Cluster in Actinopolyspora erythraea YIM90600, a Novel Erythronolide-Producing Halophilic Actinomycete Isolated from Salt Field.</title>
        <authorList>
            <person name="Chen D."/>
            <person name="Feng J."/>
            <person name="Huang L."/>
            <person name="Zhang Q."/>
            <person name="Wu J."/>
            <person name="Zhu X."/>
            <person name="Duan Y."/>
            <person name="Xu Z."/>
        </authorList>
    </citation>
    <scope>NUCLEOTIDE SEQUENCE [LARGE SCALE GENOMIC DNA]</scope>
    <source>
        <strain evidence="3 4">YIM90600</strain>
    </source>
</reference>
<dbReference type="GO" id="GO:0016787">
    <property type="term" value="F:hydrolase activity"/>
    <property type="evidence" value="ECO:0007669"/>
    <property type="project" value="UniProtKB-KW"/>
</dbReference>
<dbReference type="eggNOG" id="COG0491">
    <property type="taxonomic scope" value="Bacteria"/>
</dbReference>
<dbReference type="PANTHER" id="PTHR36839">
    <property type="entry name" value="METALLO-BETA-LACTAMASE FAMILY PROTEIN (AFU_ORTHOLOGUE AFUA_5G12770)"/>
    <property type="match status" value="1"/>
</dbReference>
<feature type="domain" description="Metallo-beta-lactamase" evidence="1">
    <location>
        <begin position="75"/>
        <end position="246"/>
    </location>
</feature>
<dbReference type="SUPFAM" id="SSF56281">
    <property type="entry name" value="Metallo-hydrolase/oxidoreductase"/>
    <property type="match status" value="1"/>
</dbReference>
<dbReference type="OrthoDB" id="2373347at2"/>
<dbReference type="AlphaFoldDB" id="A0A099D7D1"/>
<name>A0A099D7D1_9ACTN</name>
<keyword evidence="2" id="KW-0378">Hydrolase</keyword>
<keyword evidence="3" id="KW-0687">Ribonucleoprotein</keyword>
<keyword evidence="3" id="KW-0689">Ribosomal protein</keyword>
<sequence>MTVWICGTCGVEHPDSERPPESTCVICADERQWVPESGQWWTTAAELAAGGQQLRHERPEPNIHRFRGEPAFAIGQWTYLVRTREGNLLWDPPNHLDRALLDRIEELGGIAVVVASHPHMYGTQVGLSHLFERPPVLVHAADEQWVRRTDPVIRQWRDTERVLPGVTLVEVGGHFPGSAVAHIADGGEGTGSLLVGDTVMPVAAAGRVTFMRSYPNQIPLSARLVRRIVERLEPYEFERLHALTGRTVHGDAKNAVRRSAARYVEWVNGAYDHLG</sequence>
<dbReference type="Gene3D" id="3.60.15.10">
    <property type="entry name" value="Ribonuclease Z/Hydroxyacylglutathione hydrolase-like"/>
    <property type="match status" value="1"/>
</dbReference>
<evidence type="ECO:0000313" key="2">
    <source>
        <dbReference type="EMBL" id="ASU78388.1"/>
    </source>
</evidence>
<dbReference type="EMBL" id="CP022752">
    <property type="protein sequence ID" value="ASU78388.1"/>
    <property type="molecule type" value="Genomic_DNA"/>
</dbReference>
<evidence type="ECO:0000313" key="4">
    <source>
        <dbReference type="Proteomes" id="UP000029737"/>
    </source>
</evidence>